<evidence type="ECO:0000313" key="2">
    <source>
        <dbReference type="Proteomes" id="UP001217325"/>
    </source>
</evidence>
<evidence type="ECO:0000313" key="1">
    <source>
        <dbReference type="EMBL" id="MDE8648115.1"/>
    </source>
</evidence>
<organism evidence="1 2">
    <name type="scientific">Rhodococcus qingshengii</name>
    <dbReference type="NCBI Taxonomy" id="334542"/>
    <lineage>
        <taxon>Bacteria</taxon>
        <taxon>Bacillati</taxon>
        <taxon>Actinomycetota</taxon>
        <taxon>Actinomycetes</taxon>
        <taxon>Mycobacteriales</taxon>
        <taxon>Nocardiaceae</taxon>
        <taxon>Rhodococcus</taxon>
        <taxon>Rhodococcus erythropolis group</taxon>
    </lineage>
</organism>
<comment type="caution">
    <text evidence="1">The sequence shown here is derived from an EMBL/GenBank/DDBJ whole genome shotgun (WGS) entry which is preliminary data.</text>
</comment>
<dbReference type="RefSeq" id="WP_275232352.1">
    <property type="nucleotide sequence ID" value="NZ_JARDXE010000017.1"/>
</dbReference>
<accession>A0AAW6LRW4</accession>
<dbReference type="AlphaFoldDB" id="A0AAW6LRW4"/>
<reference evidence="1" key="1">
    <citation type="submission" date="2023-02" db="EMBL/GenBank/DDBJ databases">
        <title>A novel hydrolase synthesized by Rhodococcus erythropolis HQ is responsible for the detoxification of Zearalenone.</title>
        <authorList>
            <person name="Hu J."/>
            <person name="Xu J."/>
        </authorList>
    </citation>
    <scope>NUCLEOTIDE SEQUENCE</scope>
    <source>
        <strain evidence="1">HQ</strain>
    </source>
</reference>
<dbReference type="Proteomes" id="UP001217325">
    <property type="component" value="Unassembled WGS sequence"/>
</dbReference>
<gene>
    <name evidence="1" type="ORF">PXH69_24415</name>
</gene>
<sequence>MGAAWAAKLKADEAKWVRGISDKVTRKVVREGKQKSTELLESAQEQFEKGEKAKKPRKKAKHYEKASELANEGYIMELALVDYQAYKFFGFK</sequence>
<name>A0AAW6LRW4_RHOSG</name>
<dbReference type="EMBL" id="JARDXE010000017">
    <property type="protein sequence ID" value="MDE8648115.1"/>
    <property type="molecule type" value="Genomic_DNA"/>
</dbReference>
<protein>
    <submittedName>
        <fullName evidence="1">Uncharacterized protein</fullName>
    </submittedName>
</protein>
<proteinExistence type="predicted"/>